<dbReference type="Proteomes" id="UP000254208">
    <property type="component" value="Unassembled WGS sequence"/>
</dbReference>
<accession>A0A379FX42</accession>
<proteinExistence type="predicted"/>
<dbReference type="EMBL" id="UGTZ01000001">
    <property type="protein sequence ID" value="SUC33241.1"/>
    <property type="molecule type" value="Genomic_DNA"/>
</dbReference>
<dbReference type="AlphaFoldDB" id="A0A379FX42"/>
<gene>
    <name evidence="1" type="ORF">NCTC11801_04249</name>
</gene>
<sequence>MMPNNKRSASGRLQGLAGDNLAGALANTSSPYLATLIKQQVDEDNKAANTMAYAALCAVIAKLNNQSAAAGRLCHILYPLTSEQAYTLNNSDYV</sequence>
<name>A0A379FX42_PRORE</name>
<evidence type="ECO:0000313" key="2">
    <source>
        <dbReference type="Proteomes" id="UP000254208"/>
    </source>
</evidence>
<protein>
    <submittedName>
        <fullName evidence="1">Uncharacterized protein</fullName>
    </submittedName>
</protein>
<evidence type="ECO:0000313" key="1">
    <source>
        <dbReference type="EMBL" id="SUC33241.1"/>
    </source>
</evidence>
<organism evidence="1 2">
    <name type="scientific">Providencia rettgeri</name>
    <dbReference type="NCBI Taxonomy" id="587"/>
    <lineage>
        <taxon>Bacteria</taxon>
        <taxon>Pseudomonadati</taxon>
        <taxon>Pseudomonadota</taxon>
        <taxon>Gammaproteobacteria</taxon>
        <taxon>Enterobacterales</taxon>
        <taxon>Morganellaceae</taxon>
        <taxon>Providencia</taxon>
    </lineage>
</organism>
<reference evidence="1 2" key="1">
    <citation type="submission" date="2018-06" db="EMBL/GenBank/DDBJ databases">
        <authorList>
            <consortium name="Pathogen Informatics"/>
            <person name="Doyle S."/>
        </authorList>
    </citation>
    <scope>NUCLEOTIDE SEQUENCE [LARGE SCALE GENOMIC DNA]</scope>
    <source>
        <strain evidence="1 2">NCTC11801</strain>
    </source>
</reference>